<proteinExistence type="predicted"/>
<dbReference type="NCBIfam" id="TIGR01907">
    <property type="entry name" value="casE_Cse3"/>
    <property type="match status" value="1"/>
</dbReference>
<evidence type="ECO:0000256" key="1">
    <source>
        <dbReference type="SAM" id="MobiDB-lite"/>
    </source>
</evidence>
<dbReference type="InterPro" id="IPR010179">
    <property type="entry name" value="CRISPR-assoc_prot_Cse3"/>
</dbReference>
<sequence length="250" mass="26800">MSDTVAPPTATDHGTAWLTRVRMSPTDRAVQRDLRDAAALHRRVMSLLPDGLGTRARSEAGVLFRVETEGTGSPELLVQSRLEPDLSKLPAGYSGAQVKSMSAMLAALRPGLTVRYRILGNAVRRCGRNSTEGRWKEVIPLHGEDAERWWAAKADAAGLAVLHNRSDPAEALTAWHQAPESDADRQPTGATEKDGKRTKHVRVPHQPAKFEGTALVRDPELLRAAVLNGVGRGKSYGCGLLSLAPGGAGV</sequence>
<comment type="caution">
    <text evidence="2">The sequence shown here is derived from an EMBL/GenBank/DDBJ whole genome shotgun (WGS) entry which is preliminary data.</text>
</comment>
<evidence type="ECO:0000313" key="2">
    <source>
        <dbReference type="EMBL" id="NJQ14411.1"/>
    </source>
</evidence>
<dbReference type="EMBL" id="JAAVJC010000024">
    <property type="protein sequence ID" value="NJQ14411.1"/>
    <property type="molecule type" value="Genomic_DNA"/>
</dbReference>
<gene>
    <name evidence="2" type="primary">cas6e</name>
    <name evidence="2" type="ORF">HCN52_05520</name>
</gene>
<reference evidence="2 3" key="1">
    <citation type="submission" date="2020-03" db="EMBL/GenBank/DDBJ databases">
        <title>Draft genome of Streptomyces sp. ventii, isolated from the Axial Seamount in the Pacific Ocean, and resequencing of the two type strains Streptomyces lonarensis strain NCL 716 and Streptomyces bohaiensis strain 11A07.</title>
        <authorList>
            <person name="Loughran R.M."/>
            <person name="Pfannmuller K.M."/>
            <person name="Wasson B.J."/>
            <person name="Deadmond M.C."/>
            <person name="Paddock B.E."/>
            <person name="Koyack M.J."/>
            <person name="Gallegos D.A."/>
            <person name="Mitchell E.A."/>
            <person name="Ushijima B."/>
            <person name="Saw J.H."/>
            <person name="Mcphail K.L."/>
            <person name="Videau P."/>
        </authorList>
    </citation>
    <scope>NUCLEOTIDE SEQUENCE [LARGE SCALE GENOMIC DNA]</scope>
    <source>
        <strain evidence="2 3">11A07</strain>
    </source>
</reference>
<organism evidence="2 3">
    <name type="scientific">Streptomyces bohaiensis</name>
    <dbReference type="NCBI Taxonomy" id="1431344"/>
    <lineage>
        <taxon>Bacteria</taxon>
        <taxon>Bacillati</taxon>
        <taxon>Actinomycetota</taxon>
        <taxon>Actinomycetes</taxon>
        <taxon>Kitasatosporales</taxon>
        <taxon>Streptomycetaceae</taxon>
        <taxon>Streptomyces</taxon>
    </lineage>
</organism>
<protein>
    <submittedName>
        <fullName evidence="2">Type I-E CRISPR-associated protein Cas6/Cse3/CasE</fullName>
    </submittedName>
</protein>
<dbReference type="SMART" id="SM01101">
    <property type="entry name" value="CRISPR_assoc"/>
    <property type="match status" value="1"/>
</dbReference>
<dbReference type="Gene3D" id="3.30.70.1200">
    <property type="entry name" value="Crispr-associated protein, domain 1"/>
    <property type="match status" value="1"/>
</dbReference>
<keyword evidence="3" id="KW-1185">Reference proteome</keyword>
<dbReference type="Proteomes" id="UP000727056">
    <property type="component" value="Unassembled WGS sequence"/>
</dbReference>
<dbReference type="CDD" id="cd09727">
    <property type="entry name" value="Cas6_I-E"/>
    <property type="match status" value="1"/>
</dbReference>
<evidence type="ECO:0000313" key="3">
    <source>
        <dbReference type="Proteomes" id="UP000727056"/>
    </source>
</evidence>
<dbReference type="RefSeq" id="WP_168087234.1">
    <property type="nucleotide sequence ID" value="NZ_BHZH01000002.1"/>
</dbReference>
<dbReference type="Pfam" id="PF08798">
    <property type="entry name" value="CRISPR_assoc"/>
    <property type="match status" value="1"/>
</dbReference>
<dbReference type="SUPFAM" id="SSF117987">
    <property type="entry name" value="CRISPR-associated protein"/>
    <property type="match status" value="2"/>
</dbReference>
<name>A0ABX1C854_9ACTN</name>
<accession>A0ABX1C854</accession>
<feature type="region of interest" description="Disordered" evidence="1">
    <location>
        <begin position="177"/>
        <end position="201"/>
    </location>
</feature>
<dbReference type="Gene3D" id="3.30.70.1210">
    <property type="entry name" value="Crispr-associated protein, domain 2"/>
    <property type="match status" value="1"/>
</dbReference>